<evidence type="ECO:0000313" key="3">
    <source>
        <dbReference type="Proteomes" id="UP001170481"/>
    </source>
</evidence>
<proteinExistence type="predicted"/>
<dbReference type="RefSeq" id="WP_303593072.1">
    <property type="nucleotide sequence ID" value="NZ_JAUORK010000004.1"/>
</dbReference>
<keyword evidence="1" id="KW-0732">Signal</keyword>
<dbReference type="Proteomes" id="UP001170481">
    <property type="component" value="Unassembled WGS sequence"/>
</dbReference>
<accession>A0AAP4TW48</accession>
<evidence type="ECO:0000256" key="1">
    <source>
        <dbReference type="SAM" id="SignalP"/>
    </source>
</evidence>
<dbReference type="AlphaFoldDB" id="A0AAP4TW48"/>
<dbReference type="EMBL" id="JAUORK010000004">
    <property type="protein sequence ID" value="MDO6671460.1"/>
    <property type="molecule type" value="Genomic_DNA"/>
</dbReference>
<feature type="signal peptide" evidence="1">
    <location>
        <begin position="1"/>
        <end position="22"/>
    </location>
</feature>
<organism evidence="2 3">
    <name type="scientific">Cobetia amphilecti</name>
    <dbReference type="NCBI Taxonomy" id="1055104"/>
    <lineage>
        <taxon>Bacteria</taxon>
        <taxon>Pseudomonadati</taxon>
        <taxon>Pseudomonadota</taxon>
        <taxon>Gammaproteobacteria</taxon>
        <taxon>Oceanospirillales</taxon>
        <taxon>Halomonadaceae</taxon>
        <taxon>Cobetia</taxon>
    </lineage>
</organism>
<gene>
    <name evidence="2" type="ORF">Q4535_04945</name>
</gene>
<name>A0AAP4TW48_9GAMM</name>
<comment type="caution">
    <text evidence="2">The sequence shown here is derived from an EMBL/GenBank/DDBJ whole genome shotgun (WGS) entry which is preliminary data.</text>
</comment>
<reference evidence="2" key="1">
    <citation type="submission" date="2023-07" db="EMBL/GenBank/DDBJ databases">
        <title>Genome content predicts the carbon catabolic preferences of heterotrophic bacteria.</title>
        <authorList>
            <person name="Gralka M."/>
        </authorList>
    </citation>
    <scope>NUCLEOTIDE SEQUENCE</scope>
    <source>
        <strain evidence="2">C2R13</strain>
    </source>
</reference>
<feature type="chain" id="PRO_5043014438" evidence="1">
    <location>
        <begin position="23"/>
        <end position="112"/>
    </location>
</feature>
<sequence length="112" mass="11591">MNTLKTLIAAAALATVSTASFAADDSPAAKRVQHNVSDSVIHGSAQQAPTVQATFAETGMSTAAGRFQVASGDDEIRGHDRSIHLQEFDVANDSGDSVAGTRIRHAVSDVNV</sequence>
<evidence type="ECO:0000313" key="2">
    <source>
        <dbReference type="EMBL" id="MDO6671460.1"/>
    </source>
</evidence>
<protein>
    <submittedName>
        <fullName evidence="2">Uncharacterized protein</fullName>
    </submittedName>
</protein>